<evidence type="ECO:0000313" key="1">
    <source>
        <dbReference type="EMBL" id="KAF7169318.1"/>
    </source>
</evidence>
<name>A0A8H6UW67_9EURO</name>
<evidence type="ECO:0000313" key="3">
    <source>
        <dbReference type="Proteomes" id="UP000641853"/>
    </source>
</evidence>
<evidence type="ECO:0000313" key="4">
    <source>
        <dbReference type="Proteomes" id="UP000654922"/>
    </source>
</evidence>
<proteinExistence type="predicted"/>
<dbReference type="Proteomes" id="UP000654922">
    <property type="component" value="Unassembled WGS sequence"/>
</dbReference>
<dbReference type="EMBL" id="JACBAG010001762">
    <property type="protein sequence ID" value="KAF7182774.1"/>
    <property type="molecule type" value="Genomic_DNA"/>
</dbReference>
<protein>
    <submittedName>
        <fullName evidence="1">Uncharacterized protein</fullName>
    </submittedName>
</protein>
<keyword evidence="3" id="KW-1185">Reference proteome</keyword>
<evidence type="ECO:0000313" key="2">
    <source>
        <dbReference type="EMBL" id="KAF7182774.1"/>
    </source>
</evidence>
<dbReference type="EMBL" id="JACBAE010001244">
    <property type="protein sequence ID" value="KAF7169318.1"/>
    <property type="molecule type" value="Genomic_DNA"/>
</dbReference>
<sequence>MLEAEPEEASLDRRGPAVGEVVADAVPVWVTSVEDSQGLGTRVVVPADTPEVGAGPGIRPMVVVEPAVAVEKATWGTVTV</sequence>
<organism evidence="1 4">
    <name type="scientific">Aspergillus felis</name>
    <dbReference type="NCBI Taxonomy" id="1287682"/>
    <lineage>
        <taxon>Eukaryota</taxon>
        <taxon>Fungi</taxon>
        <taxon>Dikarya</taxon>
        <taxon>Ascomycota</taxon>
        <taxon>Pezizomycotina</taxon>
        <taxon>Eurotiomycetes</taxon>
        <taxon>Eurotiomycetidae</taxon>
        <taxon>Eurotiales</taxon>
        <taxon>Aspergillaceae</taxon>
        <taxon>Aspergillus</taxon>
        <taxon>Aspergillus subgen. Fumigati</taxon>
    </lineage>
</organism>
<dbReference type="Proteomes" id="UP000641853">
    <property type="component" value="Unassembled WGS sequence"/>
</dbReference>
<comment type="caution">
    <text evidence="1">The sequence shown here is derived from an EMBL/GenBank/DDBJ whole genome shotgun (WGS) entry which is preliminary data.</text>
</comment>
<gene>
    <name evidence="1" type="ORF">CNMCM5623_002092</name>
    <name evidence="2" type="ORF">CNMCM7691_002435</name>
</gene>
<accession>A0A8H6UW67</accession>
<dbReference type="AlphaFoldDB" id="A0A8H6UW67"/>
<reference evidence="1" key="1">
    <citation type="submission" date="2020-06" db="EMBL/GenBank/DDBJ databases">
        <title>Draft genome sequences of strains closely related to Aspergillus parafelis and Aspergillus hiratsukae.</title>
        <authorList>
            <person name="Dos Santos R.A.C."/>
            <person name="Rivero-Menendez O."/>
            <person name="Steenwyk J.L."/>
            <person name="Mead M.E."/>
            <person name="Goldman G.H."/>
            <person name="Alastruey-Izquierdo A."/>
            <person name="Rokas A."/>
        </authorList>
    </citation>
    <scope>NUCLEOTIDE SEQUENCE</scope>
    <source>
        <strain evidence="1">CNM-CM5623</strain>
        <strain evidence="2">CNM-CM7691</strain>
    </source>
</reference>